<organism evidence="3 4">
    <name type="scientific">Linum trigynum</name>
    <dbReference type="NCBI Taxonomy" id="586398"/>
    <lineage>
        <taxon>Eukaryota</taxon>
        <taxon>Viridiplantae</taxon>
        <taxon>Streptophyta</taxon>
        <taxon>Embryophyta</taxon>
        <taxon>Tracheophyta</taxon>
        <taxon>Spermatophyta</taxon>
        <taxon>Magnoliopsida</taxon>
        <taxon>eudicotyledons</taxon>
        <taxon>Gunneridae</taxon>
        <taxon>Pentapetalae</taxon>
        <taxon>rosids</taxon>
        <taxon>fabids</taxon>
        <taxon>Malpighiales</taxon>
        <taxon>Linaceae</taxon>
        <taxon>Linum</taxon>
    </lineage>
</organism>
<evidence type="ECO:0000256" key="2">
    <source>
        <dbReference type="SAM" id="Phobius"/>
    </source>
</evidence>
<keyword evidence="4" id="KW-1185">Reference proteome</keyword>
<dbReference type="AlphaFoldDB" id="A0AAV2C935"/>
<feature type="region of interest" description="Disordered" evidence="1">
    <location>
        <begin position="307"/>
        <end position="339"/>
    </location>
</feature>
<keyword evidence="2" id="KW-1133">Transmembrane helix</keyword>
<feature type="region of interest" description="Disordered" evidence="1">
    <location>
        <begin position="215"/>
        <end position="236"/>
    </location>
</feature>
<evidence type="ECO:0000313" key="4">
    <source>
        <dbReference type="Proteomes" id="UP001497516"/>
    </source>
</evidence>
<accession>A0AAV2C935</accession>
<proteinExistence type="predicted"/>
<evidence type="ECO:0000256" key="1">
    <source>
        <dbReference type="SAM" id="MobiDB-lite"/>
    </source>
</evidence>
<keyword evidence="2" id="KW-0812">Transmembrane</keyword>
<reference evidence="3 4" key="1">
    <citation type="submission" date="2024-04" db="EMBL/GenBank/DDBJ databases">
        <authorList>
            <person name="Fracassetti M."/>
        </authorList>
    </citation>
    <scope>NUCLEOTIDE SEQUENCE [LARGE SCALE GENOMIC DNA]</scope>
</reference>
<protein>
    <submittedName>
        <fullName evidence="3">Uncharacterized protein</fullName>
    </submittedName>
</protein>
<dbReference type="Proteomes" id="UP001497516">
    <property type="component" value="Chromosome 1"/>
</dbReference>
<feature type="region of interest" description="Disordered" evidence="1">
    <location>
        <begin position="49"/>
        <end position="91"/>
    </location>
</feature>
<dbReference type="EMBL" id="OZ034813">
    <property type="protein sequence ID" value="CAL1352487.1"/>
    <property type="molecule type" value="Genomic_DNA"/>
</dbReference>
<keyword evidence="2" id="KW-0472">Membrane</keyword>
<gene>
    <name evidence="3" type="ORF">LTRI10_LOCUS453</name>
</gene>
<feature type="compositionally biased region" description="Acidic residues" evidence="1">
    <location>
        <begin position="329"/>
        <end position="339"/>
    </location>
</feature>
<sequence length="339" mass="36759">MLFQWYVHGRHHPSFHRTLFSYISLLALPFSLFLLCHLSATLFRRRRPRNDDVSLPPTQQNEEGETAFSCSSMVSSSEDDGNHGTGAGDSGSNQKREFVICAVCASRLIVSGSNRTWVPAAAIEEGRLKREQGGFMVFESNFVASSGGNGKTGEEAAIVDDGGGLRRKGKEFVVCTSSLVDQSGRDETEENKAAIDEGTSRKKVEFIISTSTAAPAGLRDGKSSSPDIIDENESSSKQEIVIRTSKSTVQNCDIGTGDAITNDQESIPNEETAVDEFFSCVSGMVPIVTGGSESGPTIDLVRLSIGEVEEEEEEEEELGSCAKLLRAIDDDELQEEKEK</sequence>
<name>A0AAV2C935_9ROSI</name>
<feature type="compositionally biased region" description="Acidic residues" evidence="1">
    <location>
        <begin position="307"/>
        <end position="318"/>
    </location>
</feature>
<feature type="transmembrane region" description="Helical" evidence="2">
    <location>
        <begin position="20"/>
        <end position="40"/>
    </location>
</feature>
<evidence type="ECO:0000313" key="3">
    <source>
        <dbReference type="EMBL" id="CAL1352487.1"/>
    </source>
</evidence>